<accession>A0A3D9SXE4</accession>
<name>A0A3D9SXE4_9ACTN</name>
<dbReference type="Gene3D" id="1.10.530.10">
    <property type="match status" value="1"/>
</dbReference>
<dbReference type="Pfam" id="PF13406">
    <property type="entry name" value="SLT_2"/>
    <property type="match status" value="1"/>
</dbReference>
<dbReference type="OrthoDB" id="5244330at2"/>
<evidence type="ECO:0000256" key="5">
    <source>
        <dbReference type="SAM" id="MobiDB-lite"/>
    </source>
</evidence>
<comment type="similarity">
    <text evidence="1">Belongs to the peptidase C40 family.</text>
</comment>
<proteinExistence type="inferred from homology"/>
<dbReference type="CDD" id="cd13399">
    <property type="entry name" value="Slt35-like"/>
    <property type="match status" value="1"/>
</dbReference>
<organism evidence="8 9">
    <name type="scientific">Thermomonospora umbrina</name>
    <dbReference type="NCBI Taxonomy" id="111806"/>
    <lineage>
        <taxon>Bacteria</taxon>
        <taxon>Bacillati</taxon>
        <taxon>Actinomycetota</taxon>
        <taxon>Actinomycetes</taxon>
        <taxon>Streptosporangiales</taxon>
        <taxon>Thermomonosporaceae</taxon>
        <taxon>Thermomonospora</taxon>
    </lineage>
</organism>
<keyword evidence="6" id="KW-1133">Transmembrane helix</keyword>
<evidence type="ECO:0000313" key="9">
    <source>
        <dbReference type="Proteomes" id="UP000256661"/>
    </source>
</evidence>
<protein>
    <submittedName>
        <fullName evidence="8">Transglycosylase protein with SLT domain</fullName>
    </submittedName>
</protein>
<feature type="transmembrane region" description="Helical" evidence="6">
    <location>
        <begin position="26"/>
        <end position="51"/>
    </location>
</feature>
<dbReference type="RefSeq" id="WP_116025760.1">
    <property type="nucleotide sequence ID" value="NZ_QTTT01000001.1"/>
</dbReference>
<keyword evidence="6" id="KW-0472">Membrane</keyword>
<evidence type="ECO:0000256" key="3">
    <source>
        <dbReference type="ARBA" id="ARBA00022801"/>
    </source>
</evidence>
<reference evidence="8 9" key="1">
    <citation type="submission" date="2018-08" db="EMBL/GenBank/DDBJ databases">
        <title>Sequencing the genomes of 1000 actinobacteria strains.</title>
        <authorList>
            <person name="Klenk H.-P."/>
        </authorList>
    </citation>
    <scope>NUCLEOTIDE SEQUENCE [LARGE SCALE GENOMIC DNA]</scope>
    <source>
        <strain evidence="8 9">DSM 43927</strain>
    </source>
</reference>
<keyword evidence="4" id="KW-0788">Thiol protease</keyword>
<comment type="caution">
    <text evidence="8">The sequence shown here is derived from an EMBL/GenBank/DDBJ whole genome shotgun (WGS) entry which is preliminary data.</text>
</comment>
<dbReference type="InterPro" id="IPR038765">
    <property type="entry name" value="Papain-like_cys_pep_sf"/>
</dbReference>
<dbReference type="Pfam" id="PF00877">
    <property type="entry name" value="NLPC_P60"/>
    <property type="match status" value="1"/>
</dbReference>
<evidence type="ECO:0000256" key="6">
    <source>
        <dbReference type="SAM" id="Phobius"/>
    </source>
</evidence>
<sequence>MTPTTTRRLRPHPAHRDHHRPPDHGAAGALALVAAVAVLALLALLVTPILFIGQPAAACGAPSRQPPAGKTAGTEIPADYLRLYQAAGRTYALPWNIVAAIGKVETDHGRSTLPGVHSGENSAGAGGPMQFLRATWKAFGVDGDKDGRTDRYDPADAIPSAARYLTHHGAPRSMRKAIWHYNHDWDYVALVLGHARRYAGGHFTVGPDNDDGSGACPAGTGPLPPGLVGKIIAFAMAQRGKRYVLGANGPDAWDCSSLIEAAYKSVGIVIPPTTFTQWPFGVKIPKGTEQPGDLVFFNSGPWTGPDRPGHVGMVINAARAEMIVARCSSCQPNIGVQNYKIRSDWVGSTRPLARPEIQRRLPELTTD</sequence>
<feature type="region of interest" description="Disordered" evidence="5">
    <location>
        <begin position="1"/>
        <end position="23"/>
    </location>
</feature>
<evidence type="ECO:0000256" key="4">
    <source>
        <dbReference type="ARBA" id="ARBA00022807"/>
    </source>
</evidence>
<feature type="compositionally biased region" description="Basic residues" evidence="5">
    <location>
        <begin position="7"/>
        <end position="21"/>
    </location>
</feature>
<dbReference type="SUPFAM" id="SSF53955">
    <property type="entry name" value="Lysozyme-like"/>
    <property type="match status" value="1"/>
</dbReference>
<dbReference type="PANTHER" id="PTHR47359">
    <property type="entry name" value="PEPTIDOGLYCAN DL-ENDOPEPTIDASE CWLO"/>
    <property type="match status" value="1"/>
</dbReference>
<feature type="domain" description="NlpC/P60" evidence="7">
    <location>
        <begin position="225"/>
        <end position="356"/>
    </location>
</feature>
<dbReference type="EMBL" id="QTTT01000001">
    <property type="protein sequence ID" value="REF00630.1"/>
    <property type="molecule type" value="Genomic_DNA"/>
</dbReference>
<dbReference type="InterPro" id="IPR031304">
    <property type="entry name" value="SLT_2"/>
</dbReference>
<keyword evidence="6" id="KW-0812">Transmembrane</keyword>
<dbReference type="GO" id="GO:0006508">
    <property type="term" value="P:proteolysis"/>
    <property type="evidence" value="ECO:0007669"/>
    <property type="project" value="UniProtKB-KW"/>
</dbReference>
<evidence type="ECO:0000256" key="2">
    <source>
        <dbReference type="ARBA" id="ARBA00022670"/>
    </source>
</evidence>
<dbReference type="AlphaFoldDB" id="A0A3D9SXE4"/>
<evidence type="ECO:0000259" key="7">
    <source>
        <dbReference type="PROSITE" id="PS51935"/>
    </source>
</evidence>
<dbReference type="InterPro" id="IPR023346">
    <property type="entry name" value="Lysozyme-like_dom_sf"/>
</dbReference>
<gene>
    <name evidence="8" type="ORF">DFJ69_6186</name>
</gene>
<dbReference type="InterPro" id="IPR000064">
    <property type="entry name" value="NLP_P60_dom"/>
</dbReference>
<dbReference type="GO" id="GO:0008234">
    <property type="term" value="F:cysteine-type peptidase activity"/>
    <property type="evidence" value="ECO:0007669"/>
    <property type="project" value="UniProtKB-KW"/>
</dbReference>
<keyword evidence="3" id="KW-0378">Hydrolase</keyword>
<evidence type="ECO:0000256" key="1">
    <source>
        <dbReference type="ARBA" id="ARBA00007074"/>
    </source>
</evidence>
<dbReference type="InterPro" id="IPR051794">
    <property type="entry name" value="PG_Endopeptidase_C40"/>
</dbReference>
<dbReference type="PROSITE" id="PS51935">
    <property type="entry name" value="NLPC_P60"/>
    <property type="match status" value="1"/>
</dbReference>
<dbReference type="Proteomes" id="UP000256661">
    <property type="component" value="Unassembled WGS sequence"/>
</dbReference>
<evidence type="ECO:0000313" key="8">
    <source>
        <dbReference type="EMBL" id="REF00630.1"/>
    </source>
</evidence>
<dbReference type="Gene3D" id="3.90.1720.10">
    <property type="entry name" value="endopeptidase domain like (from Nostoc punctiforme)"/>
    <property type="match status" value="1"/>
</dbReference>
<keyword evidence="2" id="KW-0645">Protease</keyword>
<dbReference type="PANTHER" id="PTHR47359:SF3">
    <property type="entry name" value="NLP_P60 DOMAIN-CONTAINING PROTEIN-RELATED"/>
    <property type="match status" value="1"/>
</dbReference>
<keyword evidence="9" id="KW-1185">Reference proteome</keyword>
<dbReference type="SUPFAM" id="SSF54001">
    <property type="entry name" value="Cysteine proteinases"/>
    <property type="match status" value="1"/>
</dbReference>